<dbReference type="PANTHER" id="PTHR33116">
    <property type="entry name" value="REVERSE TRANSCRIPTASE ZINC-BINDING DOMAIN-CONTAINING PROTEIN-RELATED-RELATED"/>
    <property type="match status" value="1"/>
</dbReference>
<keyword evidence="2" id="KW-0695">RNA-directed DNA polymerase</keyword>
<evidence type="ECO:0000313" key="2">
    <source>
        <dbReference type="EMBL" id="GJT15727.1"/>
    </source>
</evidence>
<evidence type="ECO:0000259" key="1">
    <source>
        <dbReference type="PROSITE" id="PS50878"/>
    </source>
</evidence>
<keyword evidence="2" id="KW-0808">Transferase</keyword>
<feature type="domain" description="Reverse transcriptase" evidence="1">
    <location>
        <begin position="253"/>
        <end position="497"/>
    </location>
</feature>
<dbReference type="Proteomes" id="UP001151760">
    <property type="component" value="Unassembled WGS sequence"/>
</dbReference>
<gene>
    <name evidence="2" type="ORF">Tco_0874433</name>
</gene>
<keyword evidence="2" id="KW-0548">Nucleotidyltransferase</keyword>
<evidence type="ECO:0000313" key="3">
    <source>
        <dbReference type="Proteomes" id="UP001151760"/>
    </source>
</evidence>
<keyword evidence="3" id="KW-1185">Reference proteome</keyword>
<dbReference type="EMBL" id="BQNB010013419">
    <property type="protein sequence ID" value="GJT15727.1"/>
    <property type="molecule type" value="Genomic_DNA"/>
</dbReference>
<dbReference type="InterPro" id="IPR043502">
    <property type="entry name" value="DNA/RNA_pol_sf"/>
</dbReference>
<dbReference type="GO" id="GO:0003964">
    <property type="term" value="F:RNA-directed DNA polymerase activity"/>
    <property type="evidence" value="ECO:0007669"/>
    <property type="project" value="UniProtKB-KW"/>
</dbReference>
<dbReference type="InterPro" id="IPR000477">
    <property type="entry name" value="RT_dom"/>
</dbReference>
<dbReference type="PROSITE" id="PS50878">
    <property type="entry name" value="RT_POL"/>
    <property type="match status" value="1"/>
</dbReference>
<reference evidence="2" key="1">
    <citation type="journal article" date="2022" name="Int. J. Mol. Sci.">
        <title>Draft Genome of Tanacetum Coccineum: Genomic Comparison of Closely Related Tanacetum-Family Plants.</title>
        <authorList>
            <person name="Yamashiro T."/>
            <person name="Shiraishi A."/>
            <person name="Nakayama K."/>
            <person name="Satake H."/>
        </authorList>
    </citation>
    <scope>NUCLEOTIDE SEQUENCE</scope>
</reference>
<proteinExistence type="predicted"/>
<accession>A0ABQ5BPG0</accession>
<comment type="caution">
    <text evidence="2">The sequence shown here is derived from an EMBL/GenBank/DDBJ whole genome shotgun (WGS) entry which is preliminary data.</text>
</comment>
<sequence length="791" mass="91106">MTTNMMEFQDCINKIKVDDLCKTGLHFTWTKNLQKTKVGNMTGILKKLDRVMINEDFIKQYPQGHAKFLPYVISDHTPAILCIPTSIKKKVKPFRFSNFLIDKQEFIEIVKEKGRIEVPGYFMYQVVMKLKSMKSPLNKLSWSKGNLFKRVEMLRGQLQEVQTEIDQDPHNPLLRDKEVGLVQSIQDSDDLFSSKINVRDYKNMIMNITDAEIKNAMFDIDGSKAPGPDGFTADFFKKAWGIIGNDICKAVREFFENDRMLGQLNAIIVSLILKIQTSSKVTDFRPISYYNVLYKCTSKELMRGYNRKNGPKRVAFKIDLQKAYDTISWDFLKSTLEGFGFHERMIQWIMECVTTTAFTLNVNGERVGYFKGGRGLRQGDPMSPYLFTLIMEVFTLILHRQIAKEPKFQYHFGCKEILLTHVCFADDLLVMCHGDKVSVEVIKKALQEFSSCPGLLPNNAKSSVFFGSIKEVDKNSIISVLPFSIGKFPVKHLGVSLIAKRLGIKECGCLLDKIKCRIKNWRNRSLSYAGILQLIATVLESIHLRGKPKLLRAKSADQRTKEHVIYKIGNGMNTPLWFDNWSSIGPLFESLDYRSLYDARLNRDLKVNELICNGEWMWPVDWHIKFPHIVNIEVPMIRDGEIDKIVWKTSSGKSVSLSILSFYDWLSKESEDLQHLFFQCPFSKNVWSQAKKMADIIGNEFDWDEIMQTLNSVGNGNNINSVVRRFIFAAGVYNIWQEIHKRIFKNVMSSSEEVYKQIIEIVRNKLLGIKVKNSSAVRIVESRWSISLNKV</sequence>
<organism evidence="2 3">
    <name type="scientific">Tanacetum coccineum</name>
    <dbReference type="NCBI Taxonomy" id="301880"/>
    <lineage>
        <taxon>Eukaryota</taxon>
        <taxon>Viridiplantae</taxon>
        <taxon>Streptophyta</taxon>
        <taxon>Embryophyta</taxon>
        <taxon>Tracheophyta</taxon>
        <taxon>Spermatophyta</taxon>
        <taxon>Magnoliopsida</taxon>
        <taxon>eudicotyledons</taxon>
        <taxon>Gunneridae</taxon>
        <taxon>Pentapetalae</taxon>
        <taxon>asterids</taxon>
        <taxon>campanulids</taxon>
        <taxon>Asterales</taxon>
        <taxon>Asteraceae</taxon>
        <taxon>Asteroideae</taxon>
        <taxon>Anthemideae</taxon>
        <taxon>Anthemidinae</taxon>
        <taxon>Tanacetum</taxon>
    </lineage>
</organism>
<dbReference type="Pfam" id="PF00078">
    <property type="entry name" value="RVT_1"/>
    <property type="match status" value="1"/>
</dbReference>
<dbReference type="PANTHER" id="PTHR33116:SF76">
    <property type="entry name" value="DUF4283 DOMAIN-CONTAINING PROTEIN"/>
    <property type="match status" value="1"/>
</dbReference>
<name>A0ABQ5BPG0_9ASTR</name>
<reference evidence="2" key="2">
    <citation type="submission" date="2022-01" db="EMBL/GenBank/DDBJ databases">
        <authorList>
            <person name="Yamashiro T."/>
            <person name="Shiraishi A."/>
            <person name="Satake H."/>
            <person name="Nakayama K."/>
        </authorList>
    </citation>
    <scope>NUCLEOTIDE SEQUENCE</scope>
</reference>
<protein>
    <submittedName>
        <fullName evidence="2">RNA-directed DNA polymerase, eukaryota, reverse transcriptase zinc-binding domain protein</fullName>
    </submittedName>
</protein>
<dbReference type="SUPFAM" id="SSF56672">
    <property type="entry name" value="DNA/RNA polymerases"/>
    <property type="match status" value="1"/>
</dbReference>